<dbReference type="CDD" id="cd13399">
    <property type="entry name" value="Slt35-like"/>
    <property type="match status" value="1"/>
</dbReference>
<keyword evidence="4" id="KW-1185">Reference proteome</keyword>
<reference evidence="3 4" key="1">
    <citation type="submission" date="2023-07" db="EMBL/GenBank/DDBJ databases">
        <title>Sequencing the genomes of 1000 actinobacteria strains.</title>
        <authorList>
            <person name="Klenk H.-P."/>
        </authorList>
    </citation>
    <scope>NUCLEOTIDE SEQUENCE [LARGE SCALE GENOMIC DNA]</scope>
    <source>
        <strain evidence="3 4">DSM 22966</strain>
    </source>
</reference>
<comment type="caution">
    <text evidence="3">The sequence shown here is derived from an EMBL/GenBank/DDBJ whole genome shotgun (WGS) entry which is preliminary data.</text>
</comment>
<sequence length="254" mass="26918">MSTTGHHIHRPLRFLVGAMLPALMLVGCATTEEADPATGPPEAPQQLMPPQSDEQAETTEGVPIAELADAEWVEETASDNAIPRRAMAAYAGAALRMAETHPECNMGWNTLAGVGSVESAHASIGGAGLDADGVAQPAIIGPVLDGSEGVMAIEDTDNGELDSDDEWDRAVGPMQFLPETWERYAVDGNRDGETNPQQIDDAVLTAAVYLCDSSEDLTVDDDWVRAVTTYNQSMAYARDVAARAVSFEAAELDS</sequence>
<dbReference type="InterPro" id="IPR043426">
    <property type="entry name" value="MltB-like"/>
</dbReference>
<dbReference type="PANTHER" id="PTHR30163">
    <property type="entry name" value="MEMBRANE-BOUND LYTIC MUREIN TRANSGLYCOSYLASE B"/>
    <property type="match status" value="1"/>
</dbReference>
<dbReference type="PANTHER" id="PTHR30163:SF8">
    <property type="entry name" value="LYTIC MUREIN TRANSGLYCOSYLASE"/>
    <property type="match status" value="1"/>
</dbReference>
<dbReference type="EMBL" id="JAVDYJ010000001">
    <property type="protein sequence ID" value="MDR7346083.1"/>
    <property type="molecule type" value="Genomic_DNA"/>
</dbReference>
<evidence type="ECO:0000313" key="3">
    <source>
        <dbReference type="EMBL" id="MDR7346083.1"/>
    </source>
</evidence>
<accession>A0ABU2AZV8</accession>
<feature type="domain" description="Transglycosylase SLT" evidence="2">
    <location>
        <begin position="167"/>
        <end position="230"/>
    </location>
</feature>
<name>A0ABU2AZV8_9MICC</name>
<dbReference type="RefSeq" id="WP_310170559.1">
    <property type="nucleotide sequence ID" value="NZ_BAABHE010000002.1"/>
</dbReference>
<evidence type="ECO:0000256" key="1">
    <source>
        <dbReference type="SAM" id="MobiDB-lite"/>
    </source>
</evidence>
<dbReference type="InterPro" id="IPR031304">
    <property type="entry name" value="SLT_2"/>
</dbReference>
<dbReference type="SUPFAM" id="SSF53955">
    <property type="entry name" value="Lysozyme-like"/>
    <property type="match status" value="1"/>
</dbReference>
<feature type="region of interest" description="Disordered" evidence="1">
    <location>
        <begin position="32"/>
        <end position="59"/>
    </location>
</feature>
<evidence type="ECO:0000313" key="4">
    <source>
        <dbReference type="Proteomes" id="UP001183794"/>
    </source>
</evidence>
<evidence type="ECO:0000259" key="2">
    <source>
        <dbReference type="Pfam" id="PF13406"/>
    </source>
</evidence>
<dbReference type="Gene3D" id="1.10.530.10">
    <property type="match status" value="1"/>
</dbReference>
<dbReference type="Pfam" id="PF13406">
    <property type="entry name" value="SLT_2"/>
    <property type="match status" value="1"/>
</dbReference>
<dbReference type="InterPro" id="IPR023346">
    <property type="entry name" value="Lysozyme-like_dom_sf"/>
</dbReference>
<organism evidence="3 4">
    <name type="scientific">Enteractinococcus fodinae</name>
    <dbReference type="NCBI Taxonomy" id="684663"/>
    <lineage>
        <taxon>Bacteria</taxon>
        <taxon>Bacillati</taxon>
        <taxon>Actinomycetota</taxon>
        <taxon>Actinomycetes</taxon>
        <taxon>Micrococcales</taxon>
        <taxon>Micrococcaceae</taxon>
    </lineage>
</organism>
<protein>
    <submittedName>
        <fullName evidence="3">Membrane-bound lytic murein transglycosylase B</fullName>
    </submittedName>
</protein>
<dbReference type="Proteomes" id="UP001183794">
    <property type="component" value="Unassembled WGS sequence"/>
</dbReference>
<proteinExistence type="predicted"/>
<gene>
    <name evidence="3" type="ORF">J2S62_000340</name>
</gene>